<dbReference type="Pfam" id="PF02321">
    <property type="entry name" value="OEP"/>
    <property type="match status" value="2"/>
</dbReference>
<dbReference type="STRING" id="1338011.BD94_2341"/>
<keyword evidence="2" id="KW-0812">Transmembrane</keyword>
<keyword evidence="2" id="KW-1134">Transmembrane beta strand</keyword>
<dbReference type="InterPro" id="IPR003423">
    <property type="entry name" value="OMP_efflux"/>
</dbReference>
<comment type="similarity">
    <text evidence="1 2">Belongs to the outer membrane factor (OMF) (TC 1.B.17) family.</text>
</comment>
<evidence type="ECO:0000256" key="2">
    <source>
        <dbReference type="RuleBase" id="RU362097"/>
    </source>
</evidence>
<dbReference type="KEGG" id="eao:BD94_2341"/>
<protein>
    <submittedName>
        <fullName evidence="4">RND efflux system, outer membrane lipoprotein, NodT family</fullName>
    </submittedName>
</protein>
<evidence type="ECO:0000313" key="4">
    <source>
        <dbReference type="EMBL" id="AIL46116.1"/>
    </source>
</evidence>
<sequence length="473" mass="51914">MNKNTITNLLGAIAIGALVSSCSVAQKYTRPELNMPVQYKSDISLTGDHVQLPWKTFFKDPQLIALIEKALHNNNDVAVALKTIDQLDLAMKQAKLSILPTAQATIGANRSYPSKNSMNGSMAEQFIGTKYIDDYTLNLGISWEADIWGKTKLRKDQSIADYFGQKENVVALKTRIIAQVAQAYYNLISLDQQLKIAYENVKLSEDILRMMRLQYNSGQVNSLAIEQAEAQKKTAELIIPLAKQNISIQESALSILCGEYPDSISRAGSLKGVTPEEIYGSGVPAELLSRRPDLKAAEYAVISLNAKTGLAKTAMYPSISLSAQVGANAFKFNKWFDLPGSITKNLAANLTQPIFQKKELQTAYKTAVIEQEKAAIQFKQAVMTAVGEVSNAMANYKGSTERLNLVSKKGESLDKATKDATLLYKNGMATYLEVISAQSAKLQNELEQNTIELDRLNSMVELYRALGGATDSI</sequence>
<dbReference type="EMBL" id="CP007547">
    <property type="protein sequence ID" value="AIL46116.1"/>
    <property type="molecule type" value="Genomic_DNA"/>
</dbReference>
<evidence type="ECO:0000256" key="3">
    <source>
        <dbReference type="SAM" id="Coils"/>
    </source>
</evidence>
<feature type="coiled-coil region" evidence="3">
    <location>
        <begin position="432"/>
        <end position="459"/>
    </location>
</feature>
<dbReference type="GO" id="GO:0005886">
    <property type="term" value="C:plasma membrane"/>
    <property type="evidence" value="ECO:0007669"/>
    <property type="project" value="UniProtKB-SubCell"/>
</dbReference>
<dbReference type="AlphaFoldDB" id="A0A077EET3"/>
<dbReference type="InterPro" id="IPR010131">
    <property type="entry name" value="MdtP/NodT-like"/>
</dbReference>
<comment type="subcellular location">
    <subcellularLocation>
        <location evidence="2">Cell membrane</location>
        <topology evidence="2">Lipid-anchor</topology>
    </subcellularLocation>
</comment>
<dbReference type="RefSeq" id="WP_024564130.1">
    <property type="nucleotide sequence ID" value="NZ_CP007547.1"/>
</dbReference>
<dbReference type="eggNOG" id="COG1538">
    <property type="taxonomic scope" value="Bacteria"/>
</dbReference>
<proteinExistence type="inferred from homology"/>
<evidence type="ECO:0000256" key="1">
    <source>
        <dbReference type="ARBA" id="ARBA00007613"/>
    </source>
</evidence>
<dbReference type="PANTHER" id="PTHR30203:SF33">
    <property type="entry name" value="BLR4455 PROTEIN"/>
    <property type="match status" value="1"/>
</dbReference>
<accession>A0A077EET3</accession>
<dbReference type="GO" id="GO:0015562">
    <property type="term" value="F:efflux transmembrane transporter activity"/>
    <property type="evidence" value="ECO:0007669"/>
    <property type="project" value="InterPro"/>
</dbReference>
<evidence type="ECO:0000313" key="5">
    <source>
        <dbReference type="Proteomes" id="UP000028933"/>
    </source>
</evidence>
<dbReference type="NCBIfam" id="TIGR01845">
    <property type="entry name" value="outer_NodT"/>
    <property type="match status" value="1"/>
</dbReference>
<keyword evidence="2" id="KW-0472">Membrane</keyword>
<keyword evidence="2 4" id="KW-0449">Lipoprotein</keyword>
<dbReference type="PANTHER" id="PTHR30203">
    <property type="entry name" value="OUTER MEMBRANE CATION EFFLUX PROTEIN"/>
    <property type="match status" value="1"/>
</dbReference>
<organism evidence="4 5">
    <name type="scientific">Elizabethkingia anophelis NUHP1</name>
    <dbReference type="NCBI Taxonomy" id="1338011"/>
    <lineage>
        <taxon>Bacteria</taxon>
        <taxon>Pseudomonadati</taxon>
        <taxon>Bacteroidota</taxon>
        <taxon>Flavobacteriia</taxon>
        <taxon>Flavobacteriales</taxon>
        <taxon>Weeksellaceae</taxon>
        <taxon>Elizabethkingia</taxon>
    </lineage>
</organism>
<dbReference type="Gene3D" id="1.20.1600.10">
    <property type="entry name" value="Outer membrane efflux proteins (OEP)"/>
    <property type="match status" value="1"/>
</dbReference>
<dbReference type="Gene3D" id="2.20.200.10">
    <property type="entry name" value="Outer membrane efflux proteins (OEP)"/>
    <property type="match status" value="1"/>
</dbReference>
<keyword evidence="3" id="KW-0175">Coiled coil</keyword>
<dbReference type="HOGENOM" id="CLU_012817_13_3_10"/>
<reference evidence="4" key="1">
    <citation type="journal article" date="2013" name="Lancet">
        <title>First case of E anophelis outbreak in an intensive-care unit.</title>
        <authorList>
            <person name="Teo J."/>
            <person name="Tan S.Y."/>
            <person name="Tay M."/>
            <person name="Ding Y."/>
            <person name="Kjelleberg S."/>
            <person name="Givskov M."/>
            <person name="Lin R.T."/>
            <person name="Yang L."/>
        </authorList>
    </citation>
    <scope>NUCLEOTIDE SEQUENCE [LARGE SCALE GENOMIC DNA]</scope>
    <source>
        <strain evidence="4">NUHP1</strain>
    </source>
</reference>
<dbReference type="PROSITE" id="PS51257">
    <property type="entry name" value="PROKAR_LIPOPROTEIN"/>
    <property type="match status" value="1"/>
</dbReference>
<gene>
    <name evidence="4" type="ORF">BD94_2341</name>
</gene>
<name>A0A077EET3_9FLAO</name>
<dbReference type="SUPFAM" id="SSF56954">
    <property type="entry name" value="Outer membrane efflux proteins (OEP)"/>
    <property type="match status" value="1"/>
</dbReference>
<reference evidence="4" key="2">
    <citation type="journal article" date="2015" name="Genome Biol. Evol.">
        <title>Complete Genome Sequence and Transcriptomic Analysis of the Novel Pathogen Elizabethkingia anophelis in Response to Oxidative Stress.</title>
        <authorList>
            <person name="Li Y."/>
            <person name="Liu Y."/>
            <person name="Chew S.C."/>
            <person name="Tay M."/>
            <person name="Salido M.M."/>
            <person name="Teo J."/>
            <person name="Lauro F.M."/>
            <person name="Givskov M."/>
            <person name="Yang L."/>
        </authorList>
    </citation>
    <scope>NUCLEOTIDE SEQUENCE</scope>
    <source>
        <strain evidence="4">NUHP1</strain>
    </source>
</reference>
<keyword evidence="2" id="KW-0564">Palmitate</keyword>
<dbReference type="Proteomes" id="UP000028933">
    <property type="component" value="Chromosome"/>
</dbReference>